<evidence type="ECO:0000313" key="2">
    <source>
        <dbReference type="WBParaSite" id="nRc.2.0.1.t07231-RA"/>
    </source>
</evidence>
<keyword evidence="1" id="KW-1185">Reference proteome</keyword>
<dbReference type="Proteomes" id="UP000887565">
    <property type="component" value="Unplaced"/>
</dbReference>
<accession>A0A915HZF0</accession>
<protein>
    <submittedName>
        <fullName evidence="2">Uncharacterized protein</fullName>
    </submittedName>
</protein>
<name>A0A915HZF0_ROMCU</name>
<proteinExistence type="predicted"/>
<dbReference type="AlphaFoldDB" id="A0A915HZF0"/>
<evidence type="ECO:0000313" key="1">
    <source>
        <dbReference type="Proteomes" id="UP000887565"/>
    </source>
</evidence>
<sequence>MHPLTIDGATNKRLLRFFICLENEFGYDDASNHVKMSTLRQLTHDTSSDMIQDMTRYEDAKKFPHVPISP</sequence>
<dbReference type="WBParaSite" id="nRc.2.0.1.t07231-RA">
    <property type="protein sequence ID" value="nRc.2.0.1.t07231-RA"/>
    <property type="gene ID" value="nRc.2.0.1.g07231"/>
</dbReference>
<reference evidence="2" key="1">
    <citation type="submission" date="2022-11" db="UniProtKB">
        <authorList>
            <consortium name="WormBaseParasite"/>
        </authorList>
    </citation>
    <scope>IDENTIFICATION</scope>
</reference>
<organism evidence="1 2">
    <name type="scientific">Romanomermis culicivorax</name>
    <name type="common">Nematode worm</name>
    <dbReference type="NCBI Taxonomy" id="13658"/>
    <lineage>
        <taxon>Eukaryota</taxon>
        <taxon>Metazoa</taxon>
        <taxon>Ecdysozoa</taxon>
        <taxon>Nematoda</taxon>
        <taxon>Enoplea</taxon>
        <taxon>Dorylaimia</taxon>
        <taxon>Mermithida</taxon>
        <taxon>Mermithoidea</taxon>
        <taxon>Mermithidae</taxon>
        <taxon>Romanomermis</taxon>
    </lineage>
</organism>